<dbReference type="AlphaFoldDB" id="A0AAW7XPL6"/>
<comment type="caution">
    <text evidence="1">The sequence shown here is derived from an EMBL/GenBank/DDBJ whole genome shotgun (WGS) entry which is preliminary data.</text>
</comment>
<dbReference type="Proteomes" id="UP001177341">
    <property type="component" value="Unassembled WGS sequence"/>
</dbReference>
<evidence type="ECO:0000313" key="4">
    <source>
        <dbReference type="Proteomes" id="UP001177341"/>
    </source>
</evidence>
<name>A0AAW7XPL6_9GAMM</name>
<organism evidence="1 3">
    <name type="scientific">Neptunomonas phycophila</name>
    <dbReference type="NCBI Taxonomy" id="1572645"/>
    <lineage>
        <taxon>Bacteria</taxon>
        <taxon>Pseudomonadati</taxon>
        <taxon>Pseudomonadota</taxon>
        <taxon>Gammaproteobacteria</taxon>
        <taxon>Oceanospirillales</taxon>
        <taxon>Oceanospirillaceae</taxon>
        <taxon>Neptunomonas</taxon>
    </lineage>
</organism>
<dbReference type="NCBIfam" id="TIGR02647">
    <property type="entry name" value="DNA"/>
    <property type="match status" value="1"/>
</dbReference>
<dbReference type="Proteomes" id="UP001169862">
    <property type="component" value="Unassembled WGS sequence"/>
</dbReference>
<dbReference type="Pfam" id="PF18918">
    <property type="entry name" value="DUF5669"/>
    <property type="match status" value="1"/>
</dbReference>
<gene>
    <name evidence="1" type="ORF">Q4490_14290</name>
    <name evidence="2" type="ORF">Q8W30_08255</name>
</gene>
<dbReference type="EMBL" id="JAUOPG010000010">
    <property type="protein sequence ID" value="MDO6454740.1"/>
    <property type="molecule type" value="Genomic_DNA"/>
</dbReference>
<evidence type="ECO:0000313" key="3">
    <source>
        <dbReference type="Proteomes" id="UP001169862"/>
    </source>
</evidence>
<keyword evidence="4" id="KW-1185">Reference proteome</keyword>
<dbReference type="EMBL" id="JAUYVO010000005">
    <property type="protein sequence ID" value="MDP2522563.1"/>
    <property type="molecule type" value="Genomic_DNA"/>
</dbReference>
<protein>
    <submittedName>
        <fullName evidence="1">TIGR02647 family protein</fullName>
    </submittedName>
</protein>
<sequence>MPFTSEINDELNILARFNLETTQEGIKIHSSAAPNVIAATKRLHEKSLVTQPDGGYLTELGRHAAEHAQQLLTIVKA</sequence>
<evidence type="ECO:0000313" key="1">
    <source>
        <dbReference type="EMBL" id="MDO6454740.1"/>
    </source>
</evidence>
<proteinExistence type="predicted"/>
<dbReference type="GeneID" id="89455889"/>
<reference evidence="1" key="1">
    <citation type="submission" date="2023-07" db="EMBL/GenBank/DDBJ databases">
        <title>Genome content predicts the carbon catabolic preferences of heterotrophic bacteria.</title>
        <authorList>
            <person name="Gralka M."/>
        </authorList>
    </citation>
    <scope>NUCLEOTIDE SEQUENCE</scope>
    <source>
        <strain evidence="2">5G01</strain>
        <strain evidence="1">I2M16</strain>
    </source>
</reference>
<dbReference type="RefSeq" id="WP_075171869.1">
    <property type="nucleotide sequence ID" value="NZ_CAXHZV010000021.1"/>
</dbReference>
<accession>A0AAW7XPL6</accession>
<dbReference type="InterPro" id="IPR013468">
    <property type="entry name" value="CHP02647"/>
</dbReference>
<evidence type="ECO:0000313" key="2">
    <source>
        <dbReference type="EMBL" id="MDP2522563.1"/>
    </source>
</evidence>